<evidence type="ECO:0000256" key="2">
    <source>
        <dbReference type="ARBA" id="ARBA00022617"/>
    </source>
</evidence>
<accession>A0A7Y6M1P9</accession>
<evidence type="ECO:0000256" key="3">
    <source>
        <dbReference type="ARBA" id="ARBA00022723"/>
    </source>
</evidence>
<dbReference type="GO" id="GO:0004497">
    <property type="term" value="F:monooxygenase activity"/>
    <property type="evidence" value="ECO:0007669"/>
    <property type="project" value="UniProtKB-KW"/>
</dbReference>
<evidence type="ECO:0000313" key="8">
    <source>
        <dbReference type="EMBL" id="NUW31878.1"/>
    </source>
</evidence>
<comment type="caution">
    <text evidence="8">The sequence shown here is derived from an EMBL/GenBank/DDBJ whole genome shotgun (WGS) entry which is preliminary data.</text>
</comment>
<dbReference type="RefSeq" id="WP_175589341.1">
    <property type="nucleotide sequence ID" value="NZ_JABWGN010000004.1"/>
</dbReference>
<evidence type="ECO:0000256" key="7">
    <source>
        <dbReference type="RuleBase" id="RU000461"/>
    </source>
</evidence>
<dbReference type="SUPFAM" id="SSF48264">
    <property type="entry name" value="Cytochrome P450"/>
    <property type="match status" value="1"/>
</dbReference>
<dbReference type="Gene3D" id="1.10.630.10">
    <property type="entry name" value="Cytochrome P450"/>
    <property type="match status" value="1"/>
</dbReference>
<reference evidence="8 9" key="1">
    <citation type="submission" date="2020-06" db="EMBL/GenBank/DDBJ databases">
        <title>Nonomuraea sp. SMC257, a novel actinomycete isolated from soil.</title>
        <authorList>
            <person name="Chanama M."/>
        </authorList>
    </citation>
    <scope>NUCLEOTIDE SEQUENCE [LARGE SCALE GENOMIC DNA]</scope>
    <source>
        <strain evidence="8 9">SMC257</strain>
    </source>
</reference>
<dbReference type="CDD" id="cd11031">
    <property type="entry name" value="Cyp158A-like"/>
    <property type="match status" value="1"/>
</dbReference>
<keyword evidence="2 7" id="KW-0349">Heme</keyword>
<keyword evidence="4 7" id="KW-0560">Oxidoreductase</keyword>
<dbReference type="InterPro" id="IPR036396">
    <property type="entry name" value="Cyt_P450_sf"/>
</dbReference>
<dbReference type="PRINTS" id="PR00385">
    <property type="entry name" value="P450"/>
</dbReference>
<gene>
    <name evidence="8" type="ORF">HTZ77_10620</name>
</gene>
<sequence>MSDRPRTGPANGAGHATGGAAAFPFAPGAFFQPPPEYGRLRETCPLAPVVMPSGAPARLALRHTDVREALGDPRFTRDLTFPGAPRFAPGLSVDDDPFSISNMDPPEHGRLRRIASSAFTPRRVASWRHRVEEIAAELADGFGAPPVDLAEAYALPLPTLVICELLGVPAADRDRFRAWSDAFLSTSEAAEDERVEQFGRFLDYAAALVAERRAAPGGGLLDAMIEATDQGATFTEDELVHMVVTLILAGHETTRTMIARGMFTLLRHPEQYLMLCRGEASVAGAVEEILRFDVPADAALLRLAREPVALPAGTVGAGEVVIPVLASANRDPGLFDRPDVFDVTRADNPHLAFGHGPHYCMGANLARMELEVAVGTLARRHPALRLAVAPEEIRWTDGGLMHGPRALPVTF</sequence>
<proteinExistence type="inferred from homology"/>
<evidence type="ECO:0000256" key="4">
    <source>
        <dbReference type="ARBA" id="ARBA00023002"/>
    </source>
</evidence>
<dbReference type="PROSITE" id="PS00086">
    <property type="entry name" value="CYTOCHROME_P450"/>
    <property type="match status" value="1"/>
</dbReference>
<keyword evidence="5 7" id="KW-0408">Iron</keyword>
<dbReference type="InterPro" id="IPR017972">
    <property type="entry name" value="Cyt_P450_CS"/>
</dbReference>
<evidence type="ECO:0000313" key="9">
    <source>
        <dbReference type="Proteomes" id="UP000586042"/>
    </source>
</evidence>
<dbReference type="Pfam" id="PF00067">
    <property type="entry name" value="p450"/>
    <property type="match status" value="2"/>
</dbReference>
<evidence type="ECO:0000256" key="1">
    <source>
        <dbReference type="ARBA" id="ARBA00010617"/>
    </source>
</evidence>
<dbReference type="GO" id="GO:0016705">
    <property type="term" value="F:oxidoreductase activity, acting on paired donors, with incorporation or reduction of molecular oxygen"/>
    <property type="evidence" value="ECO:0007669"/>
    <property type="project" value="InterPro"/>
</dbReference>
<keyword evidence="3 7" id="KW-0479">Metal-binding</keyword>
<evidence type="ECO:0000256" key="5">
    <source>
        <dbReference type="ARBA" id="ARBA00023004"/>
    </source>
</evidence>
<dbReference type="PANTHER" id="PTHR46696:SF1">
    <property type="entry name" value="CYTOCHROME P450 YJIB-RELATED"/>
    <property type="match status" value="1"/>
</dbReference>
<dbReference type="PANTHER" id="PTHR46696">
    <property type="entry name" value="P450, PUTATIVE (EUROFUNG)-RELATED"/>
    <property type="match status" value="1"/>
</dbReference>
<dbReference type="EMBL" id="JABWGN010000004">
    <property type="protein sequence ID" value="NUW31878.1"/>
    <property type="molecule type" value="Genomic_DNA"/>
</dbReference>
<dbReference type="InterPro" id="IPR001128">
    <property type="entry name" value="Cyt_P450"/>
</dbReference>
<dbReference type="GO" id="GO:0005506">
    <property type="term" value="F:iron ion binding"/>
    <property type="evidence" value="ECO:0007669"/>
    <property type="project" value="InterPro"/>
</dbReference>
<dbReference type="PRINTS" id="PR00359">
    <property type="entry name" value="BP450"/>
</dbReference>
<protein>
    <submittedName>
        <fullName evidence="8">Cytochrome P450</fullName>
    </submittedName>
</protein>
<comment type="similarity">
    <text evidence="1 7">Belongs to the cytochrome P450 family.</text>
</comment>
<dbReference type="FunFam" id="1.10.630.10:FF:000018">
    <property type="entry name" value="Cytochrome P450 monooxygenase"/>
    <property type="match status" value="1"/>
</dbReference>
<dbReference type="InterPro" id="IPR002397">
    <property type="entry name" value="Cyt_P450_B"/>
</dbReference>
<dbReference type="Proteomes" id="UP000586042">
    <property type="component" value="Unassembled WGS sequence"/>
</dbReference>
<keyword evidence="6 7" id="KW-0503">Monooxygenase</keyword>
<organism evidence="8 9">
    <name type="scientific">Nonomuraea montanisoli</name>
    <dbReference type="NCBI Taxonomy" id="2741721"/>
    <lineage>
        <taxon>Bacteria</taxon>
        <taxon>Bacillati</taxon>
        <taxon>Actinomycetota</taxon>
        <taxon>Actinomycetes</taxon>
        <taxon>Streptosporangiales</taxon>
        <taxon>Streptosporangiaceae</taxon>
        <taxon>Nonomuraea</taxon>
    </lineage>
</organism>
<dbReference type="GO" id="GO:0020037">
    <property type="term" value="F:heme binding"/>
    <property type="evidence" value="ECO:0007669"/>
    <property type="project" value="InterPro"/>
</dbReference>
<dbReference type="AlphaFoldDB" id="A0A7Y6M1P9"/>
<keyword evidence="9" id="KW-1185">Reference proteome</keyword>
<name>A0A7Y6M1P9_9ACTN</name>
<evidence type="ECO:0000256" key="6">
    <source>
        <dbReference type="ARBA" id="ARBA00023033"/>
    </source>
</evidence>